<organism evidence="1 2">
    <name type="scientific">Chaetoceros tenuissimus</name>
    <dbReference type="NCBI Taxonomy" id="426638"/>
    <lineage>
        <taxon>Eukaryota</taxon>
        <taxon>Sar</taxon>
        <taxon>Stramenopiles</taxon>
        <taxon>Ochrophyta</taxon>
        <taxon>Bacillariophyta</taxon>
        <taxon>Coscinodiscophyceae</taxon>
        <taxon>Chaetocerotophycidae</taxon>
        <taxon>Chaetocerotales</taxon>
        <taxon>Chaetocerotaceae</taxon>
        <taxon>Chaetoceros</taxon>
    </lineage>
</organism>
<comment type="caution">
    <text evidence="1">The sequence shown here is derived from an EMBL/GenBank/DDBJ whole genome shotgun (WGS) entry which is preliminary data.</text>
</comment>
<name>A0AAD3CNF1_9STRA</name>
<evidence type="ECO:0000313" key="1">
    <source>
        <dbReference type="EMBL" id="GFH47910.1"/>
    </source>
</evidence>
<evidence type="ECO:0000313" key="2">
    <source>
        <dbReference type="Proteomes" id="UP001054902"/>
    </source>
</evidence>
<accession>A0AAD3CNF1</accession>
<keyword evidence="2" id="KW-1185">Reference proteome</keyword>
<dbReference type="Proteomes" id="UP001054902">
    <property type="component" value="Unassembled WGS sequence"/>
</dbReference>
<protein>
    <submittedName>
        <fullName evidence="1">Uncharacterized protein</fullName>
    </submittedName>
</protein>
<gene>
    <name evidence="1" type="ORF">CTEN210_04386</name>
</gene>
<proteinExistence type="predicted"/>
<reference evidence="1 2" key="1">
    <citation type="journal article" date="2021" name="Sci. Rep.">
        <title>The genome of the diatom Chaetoceros tenuissimus carries an ancient integrated fragment of an extant virus.</title>
        <authorList>
            <person name="Hongo Y."/>
            <person name="Kimura K."/>
            <person name="Takaki Y."/>
            <person name="Yoshida Y."/>
            <person name="Baba S."/>
            <person name="Kobayashi G."/>
            <person name="Nagasaki K."/>
            <person name="Hano T."/>
            <person name="Tomaru Y."/>
        </authorList>
    </citation>
    <scope>NUCLEOTIDE SEQUENCE [LARGE SCALE GENOMIC DNA]</scope>
    <source>
        <strain evidence="1 2">NIES-3715</strain>
    </source>
</reference>
<dbReference type="EMBL" id="BLLK01000025">
    <property type="protein sequence ID" value="GFH47910.1"/>
    <property type="molecule type" value="Genomic_DNA"/>
</dbReference>
<sequence length="115" mass="11836">MANDAINEAEQTICCALCCVNCSTLMTCGCSGKVGCCCLDIEFCCKPGAPLLSCCCIGPTLGGCKGCTSQLQACCVVVNAAFPCNNEVPAALAVGGLMVYPQCGCCVQQREIMDR</sequence>
<dbReference type="AlphaFoldDB" id="A0AAD3CNF1"/>